<evidence type="ECO:0000256" key="6">
    <source>
        <dbReference type="SAM" id="MobiDB-lite"/>
    </source>
</evidence>
<dbReference type="AlphaFoldDB" id="A0A915JW07"/>
<evidence type="ECO:0000256" key="3">
    <source>
        <dbReference type="ARBA" id="ARBA00022843"/>
    </source>
</evidence>
<name>A0A915JW07_ROMCU</name>
<dbReference type="GO" id="GO:0036297">
    <property type="term" value="P:interstrand cross-link repair"/>
    <property type="evidence" value="ECO:0007669"/>
    <property type="project" value="TreeGrafter"/>
</dbReference>
<keyword evidence="3" id="KW-0832">Ubl conjugation</keyword>
<feature type="compositionally biased region" description="Acidic residues" evidence="6">
    <location>
        <begin position="197"/>
        <end position="224"/>
    </location>
</feature>
<dbReference type="GO" id="GO:0000793">
    <property type="term" value="C:condensed chromosome"/>
    <property type="evidence" value="ECO:0007669"/>
    <property type="project" value="TreeGrafter"/>
</dbReference>
<reference evidence="8" key="1">
    <citation type="submission" date="2022-11" db="UniProtKB">
        <authorList>
            <consortium name="WormBaseParasite"/>
        </authorList>
    </citation>
    <scope>IDENTIFICATION</scope>
</reference>
<dbReference type="GO" id="GO:0070182">
    <property type="term" value="F:DNA polymerase binding"/>
    <property type="evidence" value="ECO:0007669"/>
    <property type="project" value="TreeGrafter"/>
</dbReference>
<dbReference type="InterPro" id="IPR029448">
    <property type="entry name" value="FANCD2"/>
</dbReference>
<dbReference type="Pfam" id="PF14631">
    <property type="entry name" value="FancD2"/>
    <property type="match status" value="1"/>
</dbReference>
<keyword evidence="2" id="KW-1017">Isopeptide bond</keyword>
<dbReference type="OMA" id="NECTEAF"/>
<dbReference type="Proteomes" id="UP000887565">
    <property type="component" value="Unplaced"/>
</dbReference>
<dbReference type="PANTHER" id="PTHR32086">
    <property type="entry name" value="FANCONI ANEMIA GROUP D2 PROTEIN"/>
    <property type="match status" value="1"/>
</dbReference>
<evidence type="ECO:0000313" key="8">
    <source>
        <dbReference type="WBParaSite" id="nRc.2.0.1.t30263-RA"/>
    </source>
</evidence>
<keyword evidence="7" id="KW-1185">Reference proteome</keyword>
<evidence type="ECO:0000256" key="2">
    <source>
        <dbReference type="ARBA" id="ARBA00022499"/>
    </source>
</evidence>
<comment type="similarity">
    <text evidence="5">Belongs to the Fanconi anemia protein FANCD2 family.</text>
</comment>
<dbReference type="PANTHER" id="PTHR32086:SF0">
    <property type="entry name" value="FANCONI ANEMIA GROUP D2 PROTEIN"/>
    <property type="match status" value="1"/>
</dbReference>
<feature type="region of interest" description="Disordered" evidence="6">
    <location>
        <begin position="173"/>
        <end position="237"/>
    </location>
</feature>
<feature type="compositionally biased region" description="Basic and acidic residues" evidence="6">
    <location>
        <begin position="184"/>
        <end position="196"/>
    </location>
</feature>
<dbReference type="WBParaSite" id="nRc.2.0.1.t30263-RA">
    <property type="protein sequence ID" value="nRc.2.0.1.t30263-RA"/>
    <property type="gene ID" value="nRc.2.0.1.g30263"/>
</dbReference>
<feature type="compositionally biased region" description="Acidic residues" evidence="6">
    <location>
        <begin position="174"/>
        <end position="183"/>
    </location>
</feature>
<dbReference type="GO" id="GO:0031573">
    <property type="term" value="P:mitotic intra-S DNA damage checkpoint signaling"/>
    <property type="evidence" value="ECO:0007669"/>
    <property type="project" value="TreeGrafter"/>
</dbReference>
<feature type="compositionally biased region" description="Polar residues" evidence="6">
    <location>
        <begin position="226"/>
        <end position="237"/>
    </location>
</feature>
<evidence type="ECO:0000256" key="1">
    <source>
        <dbReference type="ARBA" id="ARBA00004123"/>
    </source>
</evidence>
<protein>
    <submittedName>
        <fullName evidence="8">Uncharacterized protein</fullName>
    </submittedName>
</protein>
<dbReference type="GO" id="GO:0005634">
    <property type="term" value="C:nucleus"/>
    <property type="evidence" value="ECO:0007669"/>
    <property type="project" value="UniProtKB-SubCell"/>
</dbReference>
<proteinExistence type="inferred from homology"/>
<accession>A0A915JW07</accession>
<evidence type="ECO:0000256" key="4">
    <source>
        <dbReference type="ARBA" id="ARBA00023242"/>
    </source>
</evidence>
<comment type="subcellular location">
    <subcellularLocation>
        <location evidence="1">Nucleus</location>
    </subcellularLocation>
</comment>
<organism evidence="7 8">
    <name type="scientific">Romanomermis culicivorax</name>
    <name type="common">Nematode worm</name>
    <dbReference type="NCBI Taxonomy" id="13658"/>
    <lineage>
        <taxon>Eukaryota</taxon>
        <taxon>Metazoa</taxon>
        <taxon>Ecdysozoa</taxon>
        <taxon>Nematoda</taxon>
        <taxon>Enoplea</taxon>
        <taxon>Dorylaimia</taxon>
        <taxon>Mermithida</taxon>
        <taxon>Mermithoidea</taxon>
        <taxon>Mermithidae</taxon>
        <taxon>Romanomermis</taxon>
    </lineage>
</organism>
<sequence length="237" mass="27490">MLLWLSQFEAPESALALWVKAVRQFKFMISILKKVNARAVLVAAMQQGDIFLRIFIQNCMSLLDRTFSESFDDVKRLLSAVQNATRQLQTLCIHSKAIENIFRFKKFQKMSKDKSLTKYVPPLKKTLEELLYRVKAMMAINKCEKAIKISDLKLRNLQGEELLSQNFYYATAQSDDEESDVDESVSKDAEIAKDTEKDDDEENESEPQENEEEDREYETNDDITESPIQRTQMSDAF</sequence>
<dbReference type="GO" id="GO:1990918">
    <property type="term" value="P:double-strand break repair involved in meiotic recombination"/>
    <property type="evidence" value="ECO:0007669"/>
    <property type="project" value="TreeGrafter"/>
</dbReference>
<dbReference type="GO" id="GO:0007129">
    <property type="term" value="P:homologous chromosome pairing at meiosis"/>
    <property type="evidence" value="ECO:0007669"/>
    <property type="project" value="TreeGrafter"/>
</dbReference>
<evidence type="ECO:0000256" key="5">
    <source>
        <dbReference type="ARBA" id="ARBA00093456"/>
    </source>
</evidence>
<evidence type="ECO:0000313" key="7">
    <source>
        <dbReference type="Proteomes" id="UP000887565"/>
    </source>
</evidence>
<keyword evidence="4" id="KW-0539">Nucleus</keyword>